<comment type="caution">
    <text evidence="1">The sequence shown here is derived from an EMBL/GenBank/DDBJ whole genome shotgun (WGS) entry which is preliminary data.</text>
</comment>
<dbReference type="InterPro" id="IPR011604">
    <property type="entry name" value="PDDEXK-like_dom_sf"/>
</dbReference>
<dbReference type="Gene3D" id="3.90.320.10">
    <property type="match status" value="1"/>
</dbReference>
<name>A0ABQ9HPJ2_9NEOP</name>
<protein>
    <submittedName>
        <fullName evidence="1">Uncharacterized protein</fullName>
    </submittedName>
</protein>
<evidence type="ECO:0000313" key="1">
    <source>
        <dbReference type="EMBL" id="KAJ8886162.1"/>
    </source>
</evidence>
<gene>
    <name evidence="1" type="ORF">PR048_012371</name>
</gene>
<dbReference type="EMBL" id="JARBHB010000004">
    <property type="protein sequence ID" value="KAJ8886162.1"/>
    <property type="molecule type" value="Genomic_DNA"/>
</dbReference>
<organism evidence="1 2">
    <name type="scientific">Dryococelus australis</name>
    <dbReference type="NCBI Taxonomy" id="614101"/>
    <lineage>
        <taxon>Eukaryota</taxon>
        <taxon>Metazoa</taxon>
        <taxon>Ecdysozoa</taxon>
        <taxon>Arthropoda</taxon>
        <taxon>Hexapoda</taxon>
        <taxon>Insecta</taxon>
        <taxon>Pterygota</taxon>
        <taxon>Neoptera</taxon>
        <taxon>Polyneoptera</taxon>
        <taxon>Phasmatodea</taxon>
        <taxon>Verophasmatodea</taxon>
        <taxon>Anareolatae</taxon>
        <taxon>Phasmatidae</taxon>
        <taxon>Eurycanthinae</taxon>
        <taxon>Dryococelus</taxon>
    </lineage>
</organism>
<keyword evidence="2" id="KW-1185">Reference proteome</keyword>
<proteinExistence type="predicted"/>
<sequence>MRATTSCKNLVHSILYGNFSTKGTQYGIANEPVVKRKMAEEHGIVAIECGLFVDSGCHRGSNVPSFCRLVRKSERRCRSRPGKYVQPYLCYMSYCAIVNWKPLLRHDSNCYYQVQGQLHLTGGKHCYFVFYTSLWMTHEVIEKNYEFLG</sequence>
<evidence type="ECO:0000313" key="2">
    <source>
        <dbReference type="Proteomes" id="UP001159363"/>
    </source>
</evidence>
<reference evidence="1 2" key="1">
    <citation type="submission" date="2023-02" db="EMBL/GenBank/DDBJ databases">
        <title>LHISI_Scaffold_Assembly.</title>
        <authorList>
            <person name="Stuart O.P."/>
            <person name="Cleave R."/>
            <person name="Magrath M.J.L."/>
            <person name="Mikheyev A.S."/>
        </authorList>
    </citation>
    <scope>NUCLEOTIDE SEQUENCE [LARGE SCALE GENOMIC DNA]</scope>
    <source>
        <strain evidence="1">Daus_M_001</strain>
        <tissue evidence="1">Leg muscle</tissue>
    </source>
</reference>
<dbReference type="InterPro" id="IPR011335">
    <property type="entry name" value="Restrct_endonuc-II-like"/>
</dbReference>
<accession>A0ABQ9HPJ2</accession>
<dbReference type="SUPFAM" id="SSF52980">
    <property type="entry name" value="Restriction endonuclease-like"/>
    <property type="match status" value="1"/>
</dbReference>
<dbReference type="Proteomes" id="UP001159363">
    <property type="component" value="Chromosome X"/>
</dbReference>